<gene>
    <name evidence="14" type="ORF">Plil01_000298800</name>
</gene>
<dbReference type="PROSITE" id="PS50893">
    <property type="entry name" value="ABC_TRANSPORTER_2"/>
    <property type="match status" value="2"/>
</dbReference>
<dbReference type="CDD" id="cd18577">
    <property type="entry name" value="ABC_6TM_Pgp_ABCB1_D1_like"/>
    <property type="match status" value="1"/>
</dbReference>
<dbReference type="InterPro" id="IPR011527">
    <property type="entry name" value="ABC1_TM_dom"/>
</dbReference>
<dbReference type="GO" id="GO:0015421">
    <property type="term" value="F:ABC-type oligopeptide transporter activity"/>
    <property type="evidence" value="ECO:0007669"/>
    <property type="project" value="TreeGrafter"/>
</dbReference>
<feature type="domain" description="ABC transmembrane type-1" evidence="13">
    <location>
        <begin position="61"/>
        <end position="362"/>
    </location>
</feature>
<dbReference type="InterPro" id="IPR003593">
    <property type="entry name" value="AAA+_ATPase"/>
</dbReference>
<feature type="transmembrane region" description="Helical" evidence="11">
    <location>
        <begin position="944"/>
        <end position="962"/>
    </location>
</feature>
<keyword evidence="7" id="KW-0067">ATP-binding</keyword>
<keyword evidence="6" id="KW-0547">Nucleotide-binding</keyword>
<dbReference type="EMBL" id="BSXW01000115">
    <property type="protein sequence ID" value="GMF12367.1"/>
    <property type="molecule type" value="Genomic_DNA"/>
</dbReference>
<accession>A0A9W6WPG7</accession>
<dbReference type="PANTHER" id="PTHR43394:SF18">
    <property type="entry name" value="ABC TRANSPORTER B FAMILY MEMBER 11-LIKE"/>
    <property type="match status" value="1"/>
</dbReference>
<evidence type="ECO:0000259" key="13">
    <source>
        <dbReference type="PROSITE" id="PS50929"/>
    </source>
</evidence>
<dbReference type="GO" id="GO:0005524">
    <property type="term" value="F:ATP binding"/>
    <property type="evidence" value="ECO:0007669"/>
    <property type="project" value="UniProtKB-KW"/>
</dbReference>
<keyword evidence="15" id="KW-1185">Reference proteome</keyword>
<feature type="transmembrane region" description="Helical" evidence="11">
    <location>
        <begin position="58"/>
        <end position="77"/>
    </location>
</feature>
<evidence type="ECO:0000256" key="2">
    <source>
        <dbReference type="ARBA" id="ARBA00007577"/>
    </source>
</evidence>
<feature type="transmembrane region" description="Helical" evidence="11">
    <location>
        <begin position="676"/>
        <end position="702"/>
    </location>
</feature>
<evidence type="ECO:0000256" key="9">
    <source>
        <dbReference type="ARBA" id="ARBA00023136"/>
    </source>
</evidence>
<comment type="caution">
    <text evidence="14">The sequence shown here is derived from an EMBL/GenBank/DDBJ whole genome shotgun (WGS) entry which is preliminary data.</text>
</comment>
<reference evidence="14" key="1">
    <citation type="submission" date="2023-04" db="EMBL/GenBank/DDBJ databases">
        <title>Phytophthora lilii NBRC 32176.</title>
        <authorList>
            <person name="Ichikawa N."/>
            <person name="Sato H."/>
            <person name="Tonouchi N."/>
        </authorList>
    </citation>
    <scope>NUCLEOTIDE SEQUENCE</scope>
    <source>
        <strain evidence="14">NBRC 32176</strain>
    </source>
</reference>
<evidence type="ECO:0000256" key="10">
    <source>
        <dbReference type="SAM" id="MobiDB-lite"/>
    </source>
</evidence>
<evidence type="ECO:0000259" key="12">
    <source>
        <dbReference type="PROSITE" id="PS50893"/>
    </source>
</evidence>
<evidence type="ECO:0000256" key="1">
    <source>
        <dbReference type="ARBA" id="ARBA00004141"/>
    </source>
</evidence>
<dbReference type="InterPro" id="IPR003439">
    <property type="entry name" value="ABC_transporter-like_ATP-bd"/>
</dbReference>
<feature type="transmembrane region" description="Helical" evidence="11">
    <location>
        <begin position="911"/>
        <end position="932"/>
    </location>
</feature>
<evidence type="ECO:0000256" key="3">
    <source>
        <dbReference type="ARBA" id="ARBA00022448"/>
    </source>
</evidence>
<comment type="similarity">
    <text evidence="2">Belongs to the ABC transporter superfamily. ABCB family. Multidrug resistance exporter (TC 3.A.1.201) subfamily.</text>
</comment>
<dbReference type="SUPFAM" id="SSF52540">
    <property type="entry name" value="P-loop containing nucleoside triphosphate hydrolases"/>
    <property type="match status" value="2"/>
</dbReference>
<dbReference type="SUPFAM" id="SSF90123">
    <property type="entry name" value="ABC transporter transmembrane region"/>
    <property type="match status" value="2"/>
</dbReference>
<protein>
    <submittedName>
        <fullName evidence="14">Unnamed protein product</fullName>
    </submittedName>
</protein>
<feature type="compositionally biased region" description="Polar residues" evidence="10">
    <location>
        <begin position="1283"/>
        <end position="1297"/>
    </location>
</feature>
<dbReference type="PANTHER" id="PTHR43394">
    <property type="entry name" value="ATP-DEPENDENT PERMEASE MDL1, MITOCHONDRIAL"/>
    <property type="match status" value="1"/>
</dbReference>
<evidence type="ECO:0000313" key="15">
    <source>
        <dbReference type="Proteomes" id="UP001165083"/>
    </source>
</evidence>
<sequence length="1537" mass="168174">MTSKQDEISDRDLPPYVELRSPRSDATTTRVQDEAEDATKKRVPLLQLFSFADSTDKLLMAVGTLGAIGAGVLRPLMSVLVGNLINSFGATEDSRSSSSGISSSVSRVSRNLAIVGAVGLVASFLQVYCWTITASRQSKRIRSLYVHAIITKEIGWFDVNDPMQLSSRVADATIIIQDGIGSKMSDLLHFSSTVASGLIIALVKGWELALILMAVVPFVAISGMMAKKVIVAATHSGMKAYAEAGAVAQESLSNVRTVHMFNAAQHFIEKYRLALDGATSAGIQKALTVGWGSGLMYMTVFLMYSLGFFLGAVFVARDQLNGKDCIGSGCYDGGRVFTVFIAVMQGSMAMGQAGPNFQAVFSACAAAFDVFELIKRPSLIDPTDEEQGKKLDAISGRIEIDNVRFAYPSRPEVDVCMGYSLEVNVGETVALVGPSGSGKSTVISLLERFYDPLEGSVRIDGEDVRSLNVKWLRQQIGMVGQEPVLLATSIMENIRYGRPGASDSELPGGQKQRIAIARAIIKNPPILLLDEATSALDTESERVVQASLDRLVARSNRTTIIVAHRLSTIRNADRIAVHSGGHIVEISSHEELLRIPNGHYRLLLETQLHTGLESKEVLTPKDEHDGPKRVLSERESSKPNELDNSVGAASKTVDNEGSQQVSTLRIWKMGLPEWKYLALGGVSSVFKGSVYPLAGMLIARIIHLYFELHKTKHEMLHDMRYYSLALGCLAIVCGVSFTLTEYLFGIASSRLISRVRLATYSGMLRQEVAWFDHKDNSSGSLVSRLATDSAILQSVTSDFLNRSLMTGTTVIIIFAVAFYYSWEMTLLMIGTTSFLVGATFVRLQQTTGQINAKKNNVADAAAGSLLSEAVDSIRTVASFSLEKIVTEQYTSFLDVSNEQDKKLGMSGGVSFGLSQCMTFWVLAFVFYIGGIWVSHGTISFEDLFVVLMVFMMGSFSVSMASHGSIGGEKARRAATNVFKIIDRVPKIGATSTAGTVLPSIQGDIDFEKLVFAYPSRPDAYIYQKYDLKVRHGQTVALVGASGSGKSTAIALLERFYDPLSGSVRLDGHDVRSLSLPWLRDRISLVSQEPVLFSGTIAENIALGKPGASQAEVEAAAKSANAFDFISNFPQGFNTEVGDRGVQVSGGQKQRIAIARAILRDPDVLLLDEATSALDNESEYIVQASLDALMAQKRRTTIVVAHRLSTIRKADVIAVTHDGCIVEQGSHEELMQVADGVYRRMVELQAVAAPAGNLLLERHMVNLHPRELQCYEQEEAGEEKAPATSRNAAKRSTVSVSETTDRNARLPGSMKTRANPPARVDSVDPILMELLLDMICGNLMPLSTVTRQSFLRLTTLLRAEKTNMPSQETFYRSMAAKAMKLRLESIQEVKQKVGESLALGGDLGGEARKSRVATELDNNWDVKKTMLRAKSTGSEEYDLQVLKRHCTTWDEVYEFLTELMVWKPSFDRTRPTAEMWFVAEALLPILHTLYEVQQLTGSSSEHHKFSVSKESNLARMLLKTCLKQQQIATYLRAIKVLR</sequence>
<feature type="region of interest" description="Disordered" evidence="10">
    <location>
        <begin position="1"/>
        <end position="36"/>
    </location>
</feature>
<name>A0A9W6WPG7_9STRA</name>
<evidence type="ECO:0000313" key="14">
    <source>
        <dbReference type="EMBL" id="GMF12367.1"/>
    </source>
</evidence>
<keyword evidence="4 11" id="KW-0812">Transmembrane</keyword>
<dbReference type="Gene3D" id="1.20.1560.10">
    <property type="entry name" value="ABC transporter type 1, transmembrane domain"/>
    <property type="match status" value="2"/>
</dbReference>
<dbReference type="InterPro" id="IPR017871">
    <property type="entry name" value="ABC_transporter-like_CS"/>
</dbReference>
<keyword evidence="5" id="KW-0677">Repeat</keyword>
<feature type="region of interest" description="Disordered" evidence="10">
    <location>
        <begin position="1273"/>
        <end position="1316"/>
    </location>
</feature>
<dbReference type="CDD" id="cd03249">
    <property type="entry name" value="ABC_MTABC3_MDL1_MDL2"/>
    <property type="match status" value="1"/>
</dbReference>
<evidence type="ECO:0000256" key="5">
    <source>
        <dbReference type="ARBA" id="ARBA00022737"/>
    </source>
</evidence>
<evidence type="ECO:0000256" key="4">
    <source>
        <dbReference type="ARBA" id="ARBA00022692"/>
    </source>
</evidence>
<dbReference type="OrthoDB" id="6500128at2759"/>
<feature type="transmembrane region" description="Helical" evidence="11">
    <location>
        <begin position="799"/>
        <end position="820"/>
    </location>
</feature>
<keyword evidence="8 11" id="KW-1133">Transmembrane helix</keyword>
<feature type="domain" description="ABC transporter" evidence="12">
    <location>
        <begin position="1004"/>
        <end position="1242"/>
    </location>
</feature>
<feature type="transmembrane region" description="Helical" evidence="11">
    <location>
        <begin position="208"/>
        <end position="226"/>
    </location>
</feature>
<dbReference type="GO" id="GO:0016887">
    <property type="term" value="F:ATP hydrolysis activity"/>
    <property type="evidence" value="ECO:0007669"/>
    <property type="project" value="InterPro"/>
</dbReference>
<dbReference type="Pfam" id="PF00664">
    <property type="entry name" value="ABC_membrane"/>
    <property type="match status" value="2"/>
</dbReference>
<feature type="compositionally biased region" description="Basic and acidic residues" evidence="10">
    <location>
        <begin position="1"/>
        <end position="13"/>
    </location>
</feature>
<feature type="domain" description="ABC transmembrane type-1" evidence="13">
    <location>
        <begin position="678"/>
        <end position="961"/>
    </location>
</feature>
<evidence type="ECO:0000256" key="8">
    <source>
        <dbReference type="ARBA" id="ARBA00022989"/>
    </source>
</evidence>
<feature type="transmembrane region" description="Helical" evidence="11">
    <location>
        <begin position="295"/>
        <end position="316"/>
    </location>
</feature>
<feature type="domain" description="ABC transporter" evidence="12">
    <location>
        <begin position="398"/>
        <end position="605"/>
    </location>
</feature>
<dbReference type="Proteomes" id="UP001165083">
    <property type="component" value="Unassembled WGS sequence"/>
</dbReference>
<evidence type="ECO:0000256" key="7">
    <source>
        <dbReference type="ARBA" id="ARBA00022840"/>
    </source>
</evidence>
<dbReference type="Pfam" id="PF00005">
    <property type="entry name" value="ABC_tran"/>
    <property type="match status" value="2"/>
</dbReference>
<dbReference type="FunFam" id="1.20.1560.10:FF:000018">
    <property type="entry name" value="ATP-binding cassette subfamily B member 11"/>
    <property type="match status" value="1"/>
</dbReference>
<keyword evidence="3" id="KW-0813">Transport</keyword>
<comment type="subcellular location">
    <subcellularLocation>
        <location evidence="1">Membrane</location>
        <topology evidence="1">Multi-pass membrane protein</topology>
    </subcellularLocation>
</comment>
<dbReference type="FunFam" id="3.40.50.300:FF:000251">
    <property type="entry name" value="ABC transporter B family member 19"/>
    <property type="match status" value="1"/>
</dbReference>
<dbReference type="PROSITE" id="PS00211">
    <property type="entry name" value="ABC_TRANSPORTER_1"/>
    <property type="match status" value="1"/>
</dbReference>
<feature type="compositionally biased region" description="Basic and acidic residues" evidence="10">
    <location>
        <begin position="614"/>
        <end position="641"/>
    </location>
</feature>
<evidence type="ECO:0000256" key="11">
    <source>
        <dbReference type="SAM" id="Phobius"/>
    </source>
</evidence>
<feature type="transmembrane region" description="Helical" evidence="11">
    <location>
        <begin position="112"/>
        <end position="133"/>
    </location>
</feature>
<evidence type="ECO:0000256" key="6">
    <source>
        <dbReference type="ARBA" id="ARBA00022741"/>
    </source>
</evidence>
<feature type="transmembrane region" description="Helical" evidence="11">
    <location>
        <begin position="722"/>
        <end position="744"/>
    </location>
</feature>
<dbReference type="InterPro" id="IPR036640">
    <property type="entry name" value="ABC1_TM_sf"/>
</dbReference>
<dbReference type="InterPro" id="IPR027417">
    <property type="entry name" value="P-loop_NTPase"/>
</dbReference>
<keyword evidence="9 11" id="KW-0472">Membrane</keyword>
<dbReference type="SMART" id="SM00382">
    <property type="entry name" value="AAA"/>
    <property type="match status" value="2"/>
</dbReference>
<dbReference type="InterPro" id="IPR039421">
    <property type="entry name" value="Type_1_exporter"/>
</dbReference>
<dbReference type="GO" id="GO:0005743">
    <property type="term" value="C:mitochondrial inner membrane"/>
    <property type="evidence" value="ECO:0007669"/>
    <property type="project" value="TreeGrafter"/>
</dbReference>
<dbReference type="CDD" id="cd18578">
    <property type="entry name" value="ABC_6TM_Pgp_ABCB1_D2_like"/>
    <property type="match status" value="1"/>
</dbReference>
<dbReference type="PROSITE" id="PS50929">
    <property type="entry name" value="ABC_TM1F"/>
    <property type="match status" value="2"/>
</dbReference>
<feature type="transmembrane region" description="Helical" evidence="11">
    <location>
        <begin position="826"/>
        <end position="843"/>
    </location>
</feature>
<proteinExistence type="inferred from homology"/>
<organism evidence="14 15">
    <name type="scientific">Phytophthora lilii</name>
    <dbReference type="NCBI Taxonomy" id="2077276"/>
    <lineage>
        <taxon>Eukaryota</taxon>
        <taxon>Sar</taxon>
        <taxon>Stramenopiles</taxon>
        <taxon>Oomycota</taxon>
        <taxon>Peronosporomycetes</taxon>
        <taxon>Peronosporales</taxon>
        <taxon>Peronosporaceae</taxon>
        <taxon>Phytophthora</taxon>
    </lineage>
</organism>
<feature type="region of interest" description="Disordered" evidence="10">
    <location>
        <begin position="614"/>
        <end position="656"/>
    </location>
</feature>
<dbReference type="GO" id="GO:0090374">
    <property type="term" value="P:oligopeptide export from mitochondrion"/>
    <property type="evidence" value="ECO:0007669"/>
    <property type="project" value="TreeGrafter"/>
</dbReference>
<dbReference type="Gene3D" id="3.40.50.300">
    <property type="entry name" value="P-loop containing nucleotide triphosphate hydrolases"/>
    <property type="match status" value="3"/>
</dbReference>